<feature type="transmembrane region" description="Helical" evidence="5">
    <location>
        <begin position="140"/>
        <end position="162"/>
    </location>
</feature>
<keyword evidence="4 5" id="KW-0472">Membrane</keyword>
<proteinExistence type="predicted"/>
<sequence>MRLLALTVVVMVAFAANSVFGRMALVNGDMDAMGYSTIRMAAGGAMLALLCMLSRGSVALGGEGRVTGVLSLLLYMAAFSLSYVGIDTGIGALILFGCVQITMFAGALISGERPPFTRWAGAAMAFGGLAWLLWPGSAVQVSVFHGLLMAASGIGWGIYSLIGRKAKDALQNTGANFILATPAILIVWLLVGVGEMTKQGVILAVLSGAITSGMGYALWYAVLPKLSATTASVAQLTVPVIATLGGWLFLSEAVSWSFAMASAIVLGGVALSVVPRQRGLSRS</sequence>
<dbReference type="AlphaFoldDB" id="A0A1H6ANE1"/>
<feature type="transmembrane region" description="Helical" evidence="5">
    <location>
        <begin position="256"/>
        <end position="274"/>
    </location>
</feature>
<accession>A0A1H6ANE1</accession>
<evidence type="ECO:0000256" key="1">
    <source>
        <dbReference type="ARBA" id="ARBA00004141"/>
    </source>
</evidence>
<feature type="transmembrane region" description="Helical" evidence="5">
    <location>
        <begin position="66"/>
        <end position="84"/>
    </location>
</feature>
<feature type="transmembrane region" description="Helical" evidence="5">
    <location>
        <begin position="174"/>
        <end position="194"/>
    </location>
</feature>
<evidence type="ECO:0000256" key="4">
    <source>
        <dbReference type="ARBA" id="ARBA00023136"/>
    </source>
</evidence>
<dbReference type="InterPro" id="IPR037185">
    <property type="entry name" value="EmrE-like"/>
</dbReference>
<dbReference type="InterPro" id="IPR050638">
    <property type="entry name" value="AA-Vitamin_Transporters"/>
</dbReference>
<feature type="transmembrane region" description="Helical" evidence="5">
    <location>
        <begin position="37"/>
        <end position="54"/>
    </location>
</feature>
<evidence type="ECO:0000313" key="8">
    <source>
        <dbReference type="Proteomes" id="UP000236752"/>
    </source>
</evidence>
<evidence type="ECO:0000256" key="3">
    <source>
        <dbReference type="ARBA" id="ARBA00022989"/>
    </source>
</evidence>
<comment type="subcellular location">
    <subcellularLocation>
        <location evidence="1">Membrane</location>
        <topology evidence="1">Multi-pass membrane protein</topology>
    </subcellularLocation>
</comment>
<keyword evidence="8" id="KW-1185">Reference proteome</keyword>
<evidence type="ECO:0000313" key="7">
    <source>
        <dbReference type="EMBL" id="SEG49286.1"/>
    </source>
</evidence>
<evidence type="ECO:0000256" key="2">
    <source>
        <dbReference type="ARBA" id="ARBA00022692"/>
    </source>
</evidence>
<organism evidence="7 8">
    <name type="scientific">Thalassococcus halodurans</name>
    <dbReference type="NCBI Taxonomy" id="373675"/>
    <lineage>
        <taxon>Bacteria</taxon>
        <taxon>Pseudomonadati</taxon>
        <taxon>Pseudomonadota</taxon>
        <taxon>Alphaproteobacteria</taxon>
        <taxon>Rhodobacterales</taxon>
        <taxon>Roseobacteraceae</taxon>
        <taxon>Thalassococcus</taxon>
    </lineage>
</organism>
<keyword evidence="3 5" id="KW-1133">Transmembrane helix</keyword>
<dbReference type="PANTHER" id="PTHR32322:SF9">
    <property type="entry name" value="AMINO-ACID METABOLITE EFFLUX PUMP-RELATED"/>
    <property type="match status" value="1"/>
</dbReference>
<dbReference type="OrthoDB" id="321830at2"/>
<dbReference type="Pfam" id="PF00892">
    <property type="entry name" value="EamA"/>
    <property type="match status" value="1"/>
</dbReference>
<dbReference type="GO" id="GO:0016020">
    <property type="term" value="C:membrane"/>
    <property type="evidence" value="ECO:0007669"/>
    <property type="project" value="UniProtKB-SubCell"/>
</dbReference>
<dbReference type="EMBL" id="FNUZ01000005">
    <property type="protein sequence ID" value="SEG49286.1"/>
    <property type="molecule type" value="Genomic_DNA"/>
</dbReference>
<keyword evidence="2 5" id="KW-0812">Transmembrane</keyword>
<evidence type="ECO:0000259" key="6">
    <source>
        <dbReference type="Pfam" id="PF00892"/>
    </source>
</evidence>
<feature type="transmembrane region" description="Helical" evidence="5">
    <location>
        <begin position="233"/>
        <end position="250"/>
    </location>
</feature>
<dbReference type="Proteomes" id="UP000236752">
    <property type="component" value="Unassembled WGS sequence"/>
</dbReference>
<reference evidence="7 8" key="1">
    <citation type="submission" date="2016-10" db="EMBL/GenBank/DDBJ databases">
        <authorList>
            <person name="de Groot N.N."/>
        </authorList>
    </citation>
    <scope>NUCLEOTIDE SEQUENCE [LARGE SCALE GENOMIC DNA]</scope>
    <source>
        <strain evidence="7 8">DSM 26915</strain>
    </source>
</reference>
<dbReference type="SUPFAM" id="SSF103481">
    <property type="entry name" value="Multidrug resistance efflux transporter EmrE"/>
    <property type="match status" value="2"/>
</dbReference>
<evidence type="ECO:0000256" key="5">
    <source>
        <dbReference type="SAM" id="Phobius"/>
    </source>
</evidence>
<protein>
    <submittedName>
        <fullName evidence="7">EamA-like transporter family protein</fullName>
    </submittedName>
</protein>
<feature type="domain" description="EamA" evidence="6">
    <location>
        <begin position="147"/>
        <end position="273"/>
    </location>
</feature>
<feature type="transmembrane region" description="Helical" evidence="5">
    <location>
        <begin position="116"/>
        <end position="134"/>
    </location>
</feature>
<dbReference type="RefSeq" id="WP_103911322.1">
    <property type="nucleotide sequence ID" value="NZ_FNUZ01000005.1"/>
</dbReference>
<name>A0A1H6ANE1_9RHOB</name>
<dbReference type="InterPro" id="IPR000620">
    <property type="entry name" value="EamA_dom"/>
</dbReference>
<feature type="transmembrane region" description="Helical" evidence="5">
    <location>
        <begin position="90"/>
        <end position="109"/>
    </location>
</feature>
<dbReference type="PANTHER" id="PTHR32322">
    <property type="entry name" value="INNER MEMBRANE TRANSPORTER"/>
    <property type="match status" value="1"/>
</dbReference>
<gene>
    <name evidence="7" type="ORF">SAMN04488045_3014</name>
</gene>
<feature type="transmembrane region" description="Helical" evidence="5">
    <location>
        <begin position="200"/>
        <end position="221"/>
    </location>
</feature>